<accession>A0A1G2BUJ1</accession>
<evidence type="ECO:0000313" key="2">
    <source>
        <dbReference type="EMBL" id="OGY92249.1"/>
    </source>
</evidence>
<name>A0A1G2BUJ1_9BACT</name>
<gene>
    <name evidence="2" type="ORF">A3H70_03345</name>
</gene>
<keyword evidence="1" id="KW-0175">Coiled coil</keyword>
<reference evidence="2 3" key="1">
    <citation type="journal article" date="2016" name="Nat. Commun.">
        <title>Thousands of microbial genomes shed light on interconnected biogeochemical processes in an aquifer system.</title>
        <authorList>
            <person name="Anantharaman K."/>
            <person name="Brown C.T."/>
            <person name="Hug L.A."/>
            <person name="Sharon I."/>
            <person name="Castelle C.J."/>
            <person name="Probst A.J."/>
            <person name="Thomas B.C."/>
            <person name="Singh A."/>
            <person name="Wilkins M.J."/>
            <person name="Karaoz U."/>
            <person name="Brodie E.L."/>
            <person name="Williams K.H."/>
            <person name="Hubbard S.S."/>
            <person name="Banfield J.F."/>
        </authorList>
    </citation>
    <scope>NUCLEOTIDE SEQUENCE [LARGE SCALE GENOMIC DNA]</scope>
</reference>
<dbReference type="EMBL" id="MHKO01000025">
    <property type="protein sequence ID" value="OGY92249.1"/>
    <property type="molecule type" value="Genomic_DNA"/>
</dbReference>
<evidence type="ECO:0000313" key="3">
    <source>
        <dbReference type="Proteomes" id="UP000178109"/>
    </source>
</evidence>
<dbReference type="STRING" id="1798553.A3H70_03345"/>
<organism evidence="2 3">
    <name type="scientific">Candidatus Komeilibacteria bacterium RIFCSPLOWO2_02_FULL_48_11</name>
    <dbReference type="NCBI Taxonomy" id="1798553"/>
    <lineage>
        <taxon>Bacteria</taxon>
        <taxon>Candidatus Komeiliibacteriota</taxon>
    </lineage>
</organism>
<proteinExistence type="predicted"/>
<dbReference type="Proteomes" id="UP000178109">
    <property type="component" value="Unassembled WGS sequence"/>
</dbReference>
<evidence type="ECO:0008006" key="4">
    <source>
        <dbReference type="Google" id="ProtNLM"/>
    </source>
</evidence>
<feature type="coiled-coil region" evidence="1">
    <location>
        <begin position="389"/>
        <end position="416"/>
    </location>
</feature>
<evidence type="ECO:0000256" key="1">
    <source>
        <dbReference type="SAM" id="Coils"/>
    </source>
</evidence>
<sequence length="723" mass="80907">MEKQYTNHSAQTIVKRQGGSSGTLRILEFKDPAAPEKSLIFFIEIETSDKENERIVRILAEELKDQFFNAPTDSVEFAFENALSRANIAIKDTLLIKPRNWLNKIHVAILAGKDQEVHLSSVGSMHAFLVHRDQIVDILDGDGKGSAVRTADRGLAGRTPNPVKLFSNITSGRLLPNDALVMINESVLDYLSPERIRKTAQDFQPAAAANKFYELLSAAPANKQFGAVIIKRLPTKEEVDQREEQAQEKLQKDAAIEKYLKPKVATSLESKRTSLKKAASAWLEVLAKYGQIGLSLALNLLSKFLEKAQLNLAALLPLLSRLPSFAKTFVRDPEARRYHGAKIKQSLIFKKQAFLNYFLALPWRQKRVLATIVGLIIILTGSIGIRIYNKNQNEKKAALTKELAGIAQQIDQTEASLLYNDQTRAREILALVSRRLLKLSVSDDQGKAERQLLQSRISDLENKLDKKIILNDLTPITVLNPGSDDSSGLILSETAALYYNGNQKQLYRLDTQSGLLSPFTALKDIEPFKQAVLIDNQTIALLGASSAWLVNTEKETVFKQDFTFPGNHPEPFTSYAKNLYTFSRAEKTITRYREGTFNKADNWLKQDFDLSRISDILVDGSLYLLSEESRINVFASGYPASAIQLNLTKPLGANPKFHINEDIANFYILDSANTRLLKFTRKGEFLGQYISPALKEARALVVPKGETETIILSGDKIYRLPLL</sequence>
<protein>
    <recommendedName>
        <fullName evidence="4">PPM-type phosphatase domain-containing protein</fullName>
    </recommendedName>
</protein>
<comment type="caution">
    <text evidence="2">The sequence shown here is derived from an EMBL/GenBank/DDBJ whole genome shotgun (WGS) entry which is preliminary data.</text>
</comment>
<dbReference type="AlphaFoldDB" id="A0A1G2BUJ1"/>